<gene>
    <name evidence="7" type="primary">Lipc_0</name>
    <name evidence="7" type="ORF">CM83_33352</name>
</gene>
<dbReference type="GO" id="GO:0017171">
    <property type="term" value="F:serine hydrolase activity"/>
    <property type="evidence" value="ECO:0007669"/>
    <property type="project" value="TreeGrafter"/>
</dbReference>
<evidence type="ECO:0000256" key="2">
    <source>
        <dbReference type="ARBA" id="ARBA00010701"/>
    </source>
</evidence>
<dbReference type="PANTHER" id="PTHR11610:SF173">
    <property type="entry name" value="LIPASE DOMAIN-CONTAINING PROTEIN-RELATED"/>
    <property type="match status" value="1"/>
</dbReference>
<keyword evidence="3" id="KW-0964">Secreted</keyword>
<comment type="subcellular location">
    <subcellularLocation>
        <location evidence="1">Secreted</location>
    </subcellularLocation>
</comment>
<feature type="region of interest" description="Disordered" evidence="5">
    <location>
        <begin position="220"/>
        <end position="239"/>
    </location>
</feature>
<dbReference type="Gene3D" id="3.40.50.1820">
    <property type="entry name" value="alpha/beta hydrolase"/>
    <property type="match status" value="1"/>
</dbReference>
<evidence type="ECO:0000256" key="5">
    <source>
        <dbReference type="SAM" id="MobiDB-lite"/>
    </source>
</evidence>
<accession>A0A0A9XFM2</accession>
<feature type="domain" description="Lipase" evidence="6">
    <location>
        <begin position="176"/>
        <end position="340"/>
    </location>
</feature>
<dbReference type="GO" id="GO:0005615">
    <property type="term" value="C:extracellular space"/>
    <property type="evidence" value="ECO:0007669"/>
    <property type="project" value="TreeGrafter"/>
</dbReference>
<proteinExistence type="inferred from homology"/>
<reference evidence="8" key="3">
    <citation type="submission" date="2014-09" db="EMBL/GenBank/DDBJ databases">
        <authorList>
            <person name="Magalhaes I.L.F."/>
            <person name="Oliveira U."/>
            <person name="Santos F.R."/>
            <person name="Vidigal T.H.D.A."/>
            <person name="Brescovit A.D."/>
            <person name="Santos A.J."/>
        </authorList>
    </citation>
    <scope>NUCLEOTIDE SEQUENCE</scope>
</reference>
<sequence length="365" mass="41639">MSDGWCIKCGARGALSDGLDSLRKIIPWKPNFSCLSKIFENFELFNRFLECIEALIMPCKDKLPTRAQCRQNATFEGTLKESDYVSPKDWPCLQKALTARQFYNELRKLYKLVNPCIPKGPVLDLDGKNPSELKNDANVSLWVHAVWWIWWYFLSGQVTFSLARRNKPDLKSTVYDNVLFKNAFNPEVPTKIIIHGFVNNHRSSIISMIRQVYTKPKCGVNPKTPRRPKYPGEQKKSKREREYETLVMPNIIIVNWASMSYEMYLMTRLRVVVVARQALSLIRRLQVDFDLNLDSLDIVGHSLGAHIAGVAGNVLADPGRYGSRAVGGRKIGQITALTLASWLPDNPQKMEALEKFCEIRSGHPH</sequence>
<feature type="compositionally biased region" description="Basic and acidic residues" evidence="5">
    <location>
        <begin position="230"/>
        <end position="239"/>
    </location>
</feature>
<dbReference type="InterPro" id="IPR000734">
    <property type="entry name" value="TAG_lipase"/>
</dbReference>
<reference evidence="7" key="1">
    <citation type="journal article" date="2014" name="PLoS ONE">
        <title>Transcriptome-Based Identification of ABC Transporters in the Western Tarnished Plant Bug Lygus hesperus.</title>
        <authorList>
            <person name="Hull J.J."/>
            <person name="Chaney K."/>
            <person name="Geib S.M."/>
            <person name="Fabrick J.A."/>
            <person name="Brent C.S."/>
            <person name="Walsh D."/>
            <person name="Lavine L.C."/>
        </authorList>
    </citation>
    <scope>NUCLEOTIDE SEQUENCE</scope>
</reference>
<dbReference type="PANTHER" id="PTHR11610">
    <property type="entry name" value="LIPASE"/>
    <property type="match status" value="1"/>
</dbReference>
<dbReference type="EMBL" id="GBRD01015021">
    <property type="protein sequence ID" value="JAG50805.1"/>
    <property type="molecule type" value="Transcribed_RNA"/>
</dbReference>
<evidence type="ECO:0000259" key="6">
    <source>
        <dbReference type="Pfam" id="PF00151"/>
    </source>
</evidence>
<dbReference type="InterPro" id="IPR029058">
    <property type="entry name" value="AB_hydrolase_fold"/>
</dbReference>
<dbReference type="GO" id="GO:0016298">
    <property type="term" value="F:lipase activity"/>
    <property type="evidence" value="ECO:0007669"/>
    <property type="project" value="InterPro"/>
</dbReference>
<evidence type="ECO:0000313" key="8">
    <source>
        <dbReference type="EMBL" id="JAG50805.1"/>
    </source>
</evidence>
<protein>
    <submittedName>
        <fullName evidence="7">Hepatic triacylglycerol lipase</fullName>
    </submittedName>
</protein>
<reference evidence="7" key="2">
    <citation type="submission" date="2014-07" db="EMBL/GenBank/DDBJ databases">
        <authorList>
            <person name="Hull J."/>
        </authorList>
    </citation>
    <scope>NUCLEOTIDE SEQUENCE</scope>
</reference>
<dbReference type="SUPFAM" id="SSF53474">
    <property type="entry name" value="alpha/beta-Hydrolases"/>
    <property type="match status" value="1"/>
</dbReference>
<dbReference type="Pfam" id="PF00151">
    <property type="entry name" value="Lipase"/>
    <property type="match status" value="1"/>
</dbReference>
<organism evidence="7">
    <name type="scientific">Lygus hesperus</name>
    <name type="common">Western plant bug</name>
    <dbReference type="NCBI Taxonomy" id="30085"/>
    <lineage>
        <taxon>Eukaryota</taxon>
        <taxon>Metazoa</taxon>
        <taxon>Ecdysozoa</taxon>
        <taxon>Arthropoda</taxon>
        <taxon>Hexapoda</taxon>
        <taxon>Insecta</taxon>
        <taxon>Pterygota</taxon>
        <taxon>Neoptera</taxon>
        <taxon>Paraneoptera</taxon>
        <taxon>Hemiptera</taxon>
        <taxon>Heteroptera</taxon>
        <taxon>Panheteroptera</taxon>
        <taxon>Cimicomorpha</taxon>
        <taxon>Miridae</taxon>
        <taxon>Mirini</taxon>
        <taxon>Lygus</taxon>
    </lineage>
</organism>
<dbReference type="GO" id="GO:0016042">
    <property type="term" value="P:lipid catabolic process"/>
    <property type="evidence" value="ECO:0007669"/>
    <property type="project" value="TreeGrafter"/>
</dbReference>
<dbReference type="InterPro" id="IPR013818">
    <property type="entry name" value="Lipase"/>
</dbReference>
<dbReference type="EMBL" id="GBHO01027709">
    <property type="protein sequence ID" value="JAG15895.1"/>
    <property type="molecule type" value="Transcribed_RNA"/>
</dbReference>
<name>A0A0A9XFM2_LYGHE</name>
<dbReference type="AlphaFoldDB" id="A0A0A9XFM2"/>
<comment type="similarity">
    <text evidence="2 4">Belongs to the AB hydrolase superfamily. Lipase family.</text>
</comment>
<evidence type="ECO:0000256" key="3">
    <source>
        <dbReference type="ARBA" id="ARBA00022525"/>
    </source>
</evidence>
<evidence type="ECO:0000313" key="7">
    <source>
        <dbReference type="EMBL" id="JAG15895.1"/>
    </source>
</evidence>
<evidence type="ECO:0000256" key="4">
    <source>
        <dbReference type="RuleBase" id="RU004262"/>
    </source>
</evidence>
<evidence type="ECO:0000256" key="1">
    <source>
        <dbReference type="ARBA" id="ARBA00004613"/>
    </source>
</evidence>